<organism evidence="1 2">
    <name type="scientific">Aspergillus tanneri</name>
    <dbReference type="NCBI Taxonomy" id="1220188"/>
    <lineage>
        <taxon>Eukaryota</taxon>
        <taxon>Fungi</taxon>
        <taxon>Dikarya</taxon>
        <taxon>Ascomycota</taxon>
        <taxon>Pezizomycotina</taxon>
        <taxon>Eurotiomycetes</taxon>
        <taxon>Eurotiomycetidae</taxon>
        <taxon>Eurotiales</taxon>
        <taxon>Aspergillaceae</taxon>
        <taxon>Aspergillus</taxon>
        <taxon>Aspergillus subgen. Circumdati</taxon>
    </lineage>
</organism>
<dbReference type="OrthoDB" id="4478243at2759"/>
<name>A0A5M9MVW4_9EURO</name>
<proteinExistence type="predicted"/>
<dbReference type="GeneID" id="54324897"/>
<protein>
    <submittedName>
        <fullName evidence="1">Uncharacterized protein</fullName>
    </submittedName>
</protein>
<dbReference type="Proteomes" id="UP000324241">
    <property type="component" value="Unassembled WGS sequence"/>
</dbReference>
<sequence>MALLIAAGIGGCPAALLRLRSPLRPQVLPTPFEISTSSTGTATSTSYFTPNNPTDNSSLFIINNRTLNYKIRCYQNISDSMSFNNPQIIKLGQFPQECIKTCAALNYAIAAAFAGEGRGTVQGSMQWLRVFLPEQGEPIN</sequence>
<gene>
    <name evidence="1" type="ORF">ATNIH1004_002195</name>
</gene>
<dbReference type="VEuPathDB" id="FungiDB:EYZ11_004311"/>
<reference evidence="1 2" key="1">
    <citation type="submission" date="2019-08" db="EMBL/GenBank/DDBJ databases">
        <title>The genome sequence of a newly discovered highly antifungal drug resistant Aspergillus species, Aspergillus tanneri NIH 1004.</title>
        <authorList>
            <person name="Mounaud S."/>
            <person name="Singh I."/>
            <person name="Joardar V."/>
            <person name="Pakala S."/>
            <person name="Pakala S."/>
            <person name="Venepally P."/>
            <person name="Chung J.K."/>
            <person name="Losada L."/>
            <person name="Nierman W.C."/>
        </authorList>
    </citation>
    <scope>NUCLEOTIDE SEQUENCE [LARGE SCALE GENOMIC DNA]</scope>
    <source>
        <strain evidence="1 2">NIH1004</strain>
    </source>
</reference>
<accession>A0A5M9MVW4</accession>
<dbReference type="RefSeq" id="XP_033428885.1">
    <property type="nucleotide sequence ID" value="XM_033566890.1"/>
</dbReference>
<dbReference type="AlphaFoldDB" id="A0A5M9MVW4"/>
<evidence type="ECO:0000313" key="1">
    <source>
        <dbReference type="EMBL" id="KAA8649524.1"/>
    </source>
</evidence>
<comment type="caution">
    <text evidence="1">The sequence shown here is derived from an EMBL/GenBank/DDBJ whole genome shotgun (WGS) entry which is preliminary data.</text>
</comment>
<evidence type="ECO:0000313" key="2">
    <source>
        <dbReference type="Proteomes" id="UP000324241"/>
    </source>
</evidence>
<dbReference type="EMBL" id="QUQM01000001">
    <property type="protein sequence ID" value="KAA8649524.1"/>
    <property type="molecule type" value="Genomic_DNA"/>
</dbReference>